<dbReference type="PANTHER" id="PTHR30083:SF1">
    <property type="entry name" value="TRANSCRIPTIONAL REGULATOR"/>
    <property type="match status" value="1"/>
</dbReference>
<gene>
    <name evidence="6" type="ORF">EGM181_14395</name>
    <name evidence="5" type="ORF">GTI89_07860</name>
    <name evidence="2" type="ORF">HWH42_02755</name>
    <name evidence="4" type="ORF">P7E30_03375</name>
    <name evidence="3" type="ORF">QRX88_00855</name>
</gene>
<evidence type="ECO:0000313" key="4">
    <source>
        <dbReference type="EMBL" id="MDT2689249.1"/>
    </source>
</evidence>
<dbReference type="RefSeq" id="WP_005470480.1">
    <property type="nucleotide sequence ID" value="NZ_BTSN01000001.1"/>
</dbReference>
<dbReference type="Proteomes" id="UP000516696">
    <property type="component" value="Chromosome"/>
</dbReference>
<dbReference type="InterPro" id="IPR036086">
    <property type="entry name" value="ParB/Sulfiredoxin_sf"/>
</dbReference>
<dbReference type="EMBL" id="CP050485">
    <property type="protein sequence ID" value="QOG28361.1"/>
    <property type="molecule type" value="Genomic_DNA"/>
</dbReference>
<dbReference type="Gene3D" id="3.90.1530.10">
    <property type="entry name" value="Conserved hypothetical protein from pyrococcus furiosus pfu- 392566-001, ParB domain"/>
    <property type="match status" value="1"/>
</dbReference>
<dbReference type="EMBL" id="JARPZN010000001">
    <property type="protein sequence ID" value="MDT2689249.1"/>
    <property type="molecule type" value="Genomic_DNA"/>
</dbReference>
<dbReference type="Proteomes" id="UP001241571">
    <property type="component" value="Unassembled WGS sequence"/>
</dbReference>
<name>A0A1V8YZM0_ENTGA</name>
<dbReference type="Proteomes" id="UP000571857">
    <property type="component" value="Unassembled WGS sequence"/>
</dbReference>
<dbReference type="CDD" id="cd16397">
    <property type="entry name" value="IbrB_like"/>
    <property type="match status" value="1"/>
</dbReference>
<dbReference type="Pfam" id="PF02195">
    <property type="entry name" value="ParB_N"/>
    <property type="match status" value="1"/>
</dbReference>
<dbReference type="PANTHER" id="PTHR30083">
    <property type="entry name" value="TRANSCRIPTIONAL REGULATOR-RELATED"/>
    <property type="match status" value="1"/>
</dbReference>
<evidence type="ECO:0000313" key="5">
    <source>
        <dbReference type="EMBL" id="MXS25969.1"/>
    </source>
</evidence>
<dbReference type="GO" id="GO:0071453">
    <property type="term" value="P:cellular response to oxygen levels"/>
    <property type="evidence" value="ECO:0007669"/>
    <property type="project" value="TreeGrafter"/>
</dbReference>
<dbReference type="InterPro" id="IPR003115">
    <property type="entry name" value="ParB_N"/>
</dbReference>
<dbReference type="GeneID" id="93225152"/>
<dbReference type="AlphaFoldDB" id="A0A1V8YZM0"/>
<evidence type="ECO:0000313" key="3">
    <source>
        <dbReference type="EMBL" id="MDL4934260.1"/>
    </source>
</evidence>
<reference evidence="3 10" key="5">
    <citation type="submission" date="2023-06" db="EMBL/GenBank/DDBJ databases">
        <title>Acute promotion of culturable opportunistic pathogens and persistent increase of antibiotic resistance following antibiotic exposure in mouse gut microbiota.</title>
        <authorList>
            <person name="Li L."/>
            <person name="Wang B."/>
            <person name="Sun Y."/>
            <person name="Wang M."/>
            <person name="Xu H."/>
        </authorList>
    </citation>
    <scope>NUCLEOTIDE SEQUENCE [LARGE SCALE GENOMIC DNA]</scope>
    <source>
        <strain evidence="3 10">CRI2_2</strain>
    </source>
</reference>
<protein>
    <submittedName>
        <fullName evidence="5">ParB N-terminal domain-containing protein</fullName>
    </submittedName>
    <submittedName>
        <fullName evidence="2">ParB-like nuclease domain-containing protein</fullName>
    </submittedName>
    <submittedName>
        <fullName evidence="3">ParB/RepB/Spo0J family partition protein</fullName>
    </submittedName>
</protein>
<evidence type="ECO:0000313" key="10">
    <source>
        <dbReference type="Proteomes" id="UP001241571"/>
    </source>
</evidence>
<reference evidence="2 9" key="3">
    <citation type="submission" date="2020-06" db="EMBL/GenBank/DDBJ databases">
        <title>Crossreactivity between MHC class I-restricted antigens from cancer cells and an enterococcal bacteriophage.</title>
        <authorList>
            <person name="Fluckiger A."/>
            <person name="Daillere R."/>
            <person name="Sassi M."/>
            <person name="Cattoir V."/>
            <person name="Kroemer G."/>
            <person name="Zitvogel L."/>
        </authorList>
    </citation>
    <scope>NUCLEOTIDE SEQUENCE [LARGE SCALE GENOMIC DNA]</scope>
    <source>
        <strain evidence="2 9">EG4</strain>
    </source>
</reference>
<organism evidence="5 7">
    <name type="scientific">Enterococcus gallinarum</name>
    <dbReference type="NCBI Taxonomy" id="1353"/>
    <lineage>
        <taxon>Bacteria</taxon>
        <taxon>Bacillati</taxon>
        <taxon>Bacillota</taxon>
        <taxon>Bacilli</taxon>
        <taxon>Lactobacillales</taxon>
        <taxon>Enterococcaceae</taxon>
        <taxon>Enterococcus</taxon>
    </lineage>
</organism>
<dbReference type="SMART" id="SM00470">
    <property type="entry name" value="ParB"/>
    <property type="match status" value="1"/>
</dbReference>
<dbReference type="SUPFAM" id="SSF110849">
    <property type="entry name" value="ParB/Sulfiredoxin"/>
    <property type="match status" value="1"/>
</dbReference>
<evidence type="ECO:0000259" key="1">
    <source>
        <dbReference type="SMART" id="SM00470"/>
    </source>
</evidence>
<dbReference type="Proteomes" id="UP000439965">
    <property type="component" value="Unassembled WGS sequence"/>
</dbReference>
<accession>A0A1V8YZM0</accession>
<reference evidence="5 7" key="1">
    <citation type="submission" date="2019-04" db="EMBL/GenBank/DDBJ databases">
        <title>Step-wise assembly of the neonatal virome modulated by breast feeding.</title>
        <authorList>
            <person name="Liang G."/>
            <person name="Bushman F."/>
        </authorList>
    </citation>
    <scope>NUCLEOTIDE SEQUENCE [LARGE SCALE GENOMIC DNA]</scope>
    <source>
        <strain evidence="5 7">E3404</strain>
    </source>
</reference>
<reference evidence="4" key="4">
    <citation type="submission" date="2023-03" db="EMBL/GenBank/DDBJ databases">
        <authorList>
            <person name="Shen W."/>
            <person name="Cai J."/>
        </authorList>
    </citation>
    <scope>NUCLEOTIDE SEQUENCE</scope>
    <source>
        <strain evidence="4">K69-2</strain>
    </source>
</reference>
<dbReference type="EMBL" id="WVTI01000005">
    <property type="protein sequence ID" value="MXS25969.1"/>
    <property type="molecule type" value="Genomic_DNA"/>
</dbReference>
<evidence type="ECO:0000313" key="8">
    <source>
        <dbReference type="Proteomes" id="UP000516696"/>
    </source>
</evidence>
<reference evidence="6 8" key="2">
    <citation type="submission" date="2020-03" db="EMBL/GenBank/DDBJ databases">
        <title>Characterization of ganglioside-mimicking enterococci.</title>
        <authorList>
            <person name="Patry R.T."/>
            <person name="Nothaft H."/>
            <person name="Bridger R."/>
            <person name="Shajahan A."/>
            <person name="Huynh S."/>
            <person name="Sanchez S."/>
            <person name="Azadi P."/>
            <person name="Cooper K."/>
            <person name="Miller W.G."/>
            <person name="Parker C.T."/>
            <person name="Wells L."/>
            <person name="Szymanski C.M."/>
        </authorList>
    </citation>
    <scope>NUCLEOTIDE SEQUENCE [LARGE SCALE GENOMIC DNA]</scope>
    <source>
        <strain evidence="6 8">EGM181</strain>
    </source>
</reference>
<proteinExistence type="predicted"/>
<dbReference type="EMBL" id="JABXJK010000009">
    <property type="protein sequence ID" value="MBA0971527.1"/>
    <property type="molecule type" value="Genomic_DNA"/>
</dbReference>
<evidence type="ECO:0000313" key="6">
    <source>
        <dbReference type="EMBL" id="QOG28361.1"/>
    </source>
</evidence>
<evidence type="ECO:0000313" key="9">
    <source>
        <dbReference type="Proteomes" id="UP000571857"/>
    </source>
</evidence>
<evidence type="ECO:0000313" key="2">
    <source>
        <dbReference type="EMBL" id="MBA0971527.1"/>
    </source>
</evidence>
<feature type="domain" description="ParB-like N-terminal" evidence="1">
    <location>
        <begin position="12"/>
        <end position="103"/>
    </location>
</feature>
<dbReference type="EMBL" id="JASUBT010000001">
    <property type="protein sequence ID" value="MDL4934260.1"/>
    <property type="molecule type" value="Genomic_DNA"/>
</dbReference>
<sequence length="180" mass="20962">MEKIAFPVLAVKMVPLIQIHANHYNPNKVAEPELELLELSIREDGFTQPLVCYFDNEKEGYLLIDGFHRYQVAKERLNLKEVPVTVIDKPLEHRMASTVRHNRARGTHGIEKMSKIVQQLVASGWTDDRIAKELGMEAEEVFRFKQSSGLKSAFSNHQFSRSWTDFEKKYYQKQEEPENI</sequence>
<evidence type="ECO:0000313" key="7">
    <source>
        <dbReference type="Proteomes" id="UP000439965"/>
    </source>
</evidence>
<dbReference type="Proteomes" id="UP001183682">
    <property type="component" value="Unassembled WGS sequence"/>
</dbReference>